<protein>
    <submittedName>
        <fullName evidence="1">Uncharacterized protein</fullName>
    </submittedName>
</protein>
<dbReference type="Proteomes" id="UP000195569">
    <property type="component" value="Unassembled WGS sequence"/>
</dbReference>
<accession>A0A1N7RQN9</accession>
<dbReference type="EMBL" id="CYGY02000011">
    <property type="protein sequence ID" value="SIT37369.1"/>
    <property type="molecule type" value="Genomic_DNA"/>
</dbReference>
<comment type="caution">
    <text evidence="1">The sequence shown here is derived from an EMBL/GenBank/DDBJ whole genome shotgun (WGS) entry which is preliminary data.</text>
</comment>
<proteinExistence type="predicted"/>
<dbReference type="AlphaFoldDB" id="A0A1N7RQN9"/>
<gene>
    <name evidence="1" type="ORF">BN2476_110254</name>
</gene>
<evidence type="ECO:0000313" key="1">
    <source>
        <dbReference type="EMBL" id="SIT37369.1"/>
    </source>
</evidence>
<sequence>MQSTLDPLVRANYKDRFGAAVGYLTADPTSIKLARRRRSQRSSQDTSWGNR</sequence>
<reference evidence="1" key="1">
    <citation type="submission" date="2016-12" db="EMBL/GenBank/DDBJ databases">
        <authorList>
            <person name="Moulin L."/>
        </authorList>
    </citation>
    <scope>NUCLEOTIDE SEQUENCE [LARGE SCALE GENOMIC DNA]</scope>
    <source>
        <strain evidence="1">STM 7183</strain>
    </source>
</reference>
<keyword evidence="2" id="KW-1185">Reference proteome</keyword>
<organism evidence="1 2">
    <name type="scientific">Paraburkholderia piptadeniae</name>
    <dbReference type="NCBI Taxonomy" id="1701573"/>
    <lineage>
        <taxon>Bacteria</taxon>
        <taxon>Pseudomonadati</taxon>
        <taxon>Pseudomonadota</taxon>
        <taxon>Betaproteobacteria</taxon>
        <taxon>Burkholderiales</taxon>
        <taxon>Burkholderiaceae</taxon>
        <taxon>Paraburkholderia</taxon>
    </lineage>
</organism>
<name>A0A1N7RQN9_9BURK</name>
<evidence type="ECO:0000313" key="2">
    <source>
        <dbReference type="Proteomes" id="UP000195569"/>
    </source>
</evidence>